<reference evidence="1 2" key="1">
    <citation type="journal article" date="2012" name="Int. J. Syst. Evol. Microbiol.">
        <title>Flammeovirga pacifica sp. nov., isolated from deep-sea sediment.</title>
        <authorList>
            <person name="Xu H."/>
            <person name="Fu Y."/>
            <person name="Yang N."/>
            <person name="Ding Z."/>
            <person name="Lai Q."/>
            <person name="Zeng R."/>
        </authorList>
    </citation>
    <scope>NUCLEOTIDE SEQUENCE [LARGE SCALE GENOMIC DNA]</scope>
    <source>
        <strain evidence="2">DSM 24597 / LMG 26175 / WPAGA1</strain>
    </source>
</reference>
<dbReference type="AlphaFoldDB" id="A0A1S1YV39"/>
<gene>
    <name evidence="1" type="ORF">NH26_00245</name>
</gene>
<protein>
    <submittedName>
        <fullName evidence="1">Uncharacterized protein</fullName>
    </submittedName>
</protein>
<proteinExistence type="predicted"/>
<evidence type="ECO:0000313" key="2">
    <source>
        <dbReference type="Proteomes" id="UP000179797"/>
    </source>
</evidence>
<keyword evidence="2" id="KW-1185">Reference proteome</keyword>
<comment type="caution">
    <text evidence="1">The sequence shown here is derived from an EMBL/GenBank/DDBJ whole genome shotgun (WGS) entry which is preliminary data.</text>
</comment>
<sequence length="494" mass="55948">MKHLILTVLTVFTVLSVSAKKFEVKFANKSAQQIQLFYQIIKDVEKEEPKFIFKLDLSQSKSYTIKLKRGQKVKFIGYGSGVETLPVIREFNDLNNQMTNEIELVLPKVEKLNIVELNEVLAKLGNDNVLNVLLDSNQYVNDKMPPLGAFIFYNSKKDKTLTLKPTFWKNENDLRIFDNKYFDIIDHVSSANSASLGLSGIPFLNKLGASFQNSNLLEIIWEIENAHFKQWQPTDNNVFQIIADSRNSGFINSCVTEMNTDSLAGGDYKLFFVSSIYGVDRIKVSAKKYNKININAEVNFSEPVTPNVEVIKPIQAEATYGYMKEKLYHNVDSSLNLSLRVLVLDYTSALNTHISTIAKQAQKVNAENSANRLKGEIVNLYTALKSLDSTLINTQDVEVIIPIVDITPDKILMPLEFDSLGNEITPLEVSQLNTRINQFNSLLSQVKEKNSKFKDTLISIENLSQPTDYYRIVQSTNPAVLDKRVLNAYLKSQN</sequence>
<dbReference type="OrthoDB" id="9822336at2"/>
<accession>A0A1S1YV39</accession>
<evidence type="ECO:0000313" key="1">
    <source>
        <dbReference type="EMBL" id="OHX64881.1"/>
    </source>
</evidence>
<organism evidence="1 2">
    <name type="scientific">Flammeovirga pacifica</name>
    <dbReference type="NCBI Taxonomy" id="915059"/>
    <lineage>
        <taxon>Bacteria</taxon>
        <taxon>Pseudomonadati</taxon>
        <taxon>Bacteroidota</taxon>
        <taxon>Cytophagia</taxon>
        <taxon>Cytophagales</taxon>
        <taxon>Flammeovirgaceae</taxon>
        <taxon>Flammeovirga</taxon>
    </lineage>
</organism>
<name>A0A1S1YV39_FLAPC</name>
<dbReference type="RefSeq" id="WP_044224701.1">
    <property type="nucleotide sequence ID" value="NZ_JRYR02000001.1"/>
</dbReference>
<dbReference type="Proteomes" id="UP000179797">
    <property type="component" value="Unassembled WGS sequence"/>
</dbReference>
<dbReference type="EMBL" id="JRYR02000001">
    <property type="protein sequence ID" value="OHX64881.1"/>
    <property type="molecule type" value="Genomic_DNA"/>
</dbReference>